<dbReference type="InterPro" id="IPR006015">
    <property type="entry name" value="Universal_stress_UspA"/>
</dbReference>
<protein>
    <submittedName>
        <fullName evidence="3">Universal stress protein UspA</fullName>
    </submittedName>
</protein>
<evidence type="ECO:0000313" key="4">
    <source>
        <dbReference type="Proteomes" id="UP000608850"/>
    </source>
</evidence>
<comment type="similarity">
    <text evidence="1">Belongs to the universal stress protein A family.</text>
</comment>
<dbReference type="Pfam" id="PF00582">
    <property type="entry name" value="Usp"/>
    <property type="match status" value="1"/>
</dbReference>
<evidence type="ECO:0000256" key="1">
    <source>
        <dbReference type="ARBA" id="ARBA00008791"/>
    </source>
</evidence>
<dbReference type="PANTHER" id="PTHR46268">
    <property type="entry name" value="STRESS RESPONSE PROTEIN NHAX"/>
    <property type="match status" value="1"/>
</dbReference>
<dbReference type="AlphaFoldDB" id="A0A830G9P7"/>
<dbReference type="PANTHER" id="PTHR46268:SF6">
    <property type="entry name" value="UNIVERSAL STRESS PROTEIN UP12"/>
    <property type="match status" value="1"/>
</dbReference>
<gene>
    <name evidence="3" type="ORF">GCM10009021_08050</name>
</gene>
<dbReference type="Gene3D" id="3.40.50.620">
    <property type="entry name" value="HUPs"/>
    <property type="match status" value="1"/>
</dbReference>
<dbReference type="InterPro" id="IPR006016">
    <property type="entry name" value="UspA"/>
</dbReference>
<dbReference type="EMBL" id="BMOQ01000002">
    <property type="protein sequence ID" value="GGN10592.1"/>
    <property type="molecule type" value="Genomic_DNA"/>
</dbReference>
<dbReference type="Proteomes" id="UP000608850">
    <property type="component" value="Unassembled WGS sequence"/>
</dbReference>
<dbReference type="PRINTS" id="PR01438">
    <property type="entry name" value="UNVRSLSTRESS"/>
</dbReference>
<sequence length="149" mass="15612">MALVVRIVYDDILVPTDGSPEAEAAVEHAVDIAATYGARIHALYVVDTSAYATLDATETVVEDLEDEGEVAVEYVTAAAEDAGVEAQGSVTTGNVHESITAYARANDIDLIVMGTHGRRGLDRVLVGSVTERVVRTADAPVLTVRSGAD</sequence>
<name>A0A830G9P7_9EURY</name>
<dbReference type="InterPro" id="IPR014729">
    <property type="entry name" value="Rossmann-like_a/b/a_fold"/>
</dbReference>
<dbReference type="SUPFAM" id="SSF52402">
    <property type="entry name" value="Adenine nucleotide alpha hydrolases-like"/>
    <property type="match status" value="1"/>
</dbReference>
<evidence type="ECO:0000313" key="3">
    <source>
        <dbReference type="EMBL" id="GGN10592.1"/>
    </source>
</evidence>
<reference evidence="3 4" key="1">
    <citation type="journal article" date="2019" name="Int. J. Syst. Evol. Microbiol.">
        <title>The Global Catalogue of Microorganisms (GCM) 10K type strain sequencing project: providing services to taxonomists for standard genome sequencing and annotation.</title>
        <authorList>
            <consortium name="The Broad Institute Genomics Platform"/>
            <consortium name="The Broad Institute Genome Sequencing Center for Infectious Disease"/>
            <person name="Wu L."/>
            <person name="Ma J."/>
        </authorList>
    </citation>
    <scope>NUCLEOTIDE SEQUENCE [LARGE SCALE GENOMIC DNA]</scope>
    <source>
        <strain evidence="3 4">JCM 16331</strain>
    </source>
</reference>
<keyword evidence="4" id="KW-1185">Reference proteome</keyword>
<dbReference type="PIRSF" id="PIRSF006276">
    <property type="entry name" value="UspA"/>
    <property type="match status" value="1"/>
</dbReference>
<accession>A0A830G9P7</accession>
<dbReference type="CDD" id="cd00293">
    <property type="entry name" value="USP-like"/>
    <property type="match status" value="1"/>
</dbReference>
<organism evidence="3 4">
    <name type="scientific">Halarchaeum nitratireducens</name>
    <dbReference type="NCBI Taxonomy" id="489913"/>
    <lineage>
        <taxon>Archaea</taxon>
        <taxon>Methanobacteriati</taxon>
        <taxon>Methanobacteriota</taxon>
        <taxon>Stenosarchaea group</taxon>
        <taxon>Halobacteria</taxon>
        <taxon>Halobacteriales</taxon>
        <taxon>Halobacteriaceae</taxon>
    </lineage>
</organism>
<comment type="caution">
    <text evidence="3">The sequence shown here is derived from an EMBL/GenBank/DDBJ whole genome shotgun (WGS) entry which is preliminary data.</text>
</comment>
<proteinExistence type="inferred from homology"/>
<feature type="domain" description="UspA" evidence="2">
    <location>
        <begin position="9"/>
        <end position="145"/>
    </location>
</feature>
<evidence type="ECO:0000259" key="2">
    <source>
        <dbReference type="Pfam" id="PF00582"/>
    </source>
</evidence>